<dbReference type="Proteomes" id="UP000252004">
    <property type="component" value="Chromosome"/>
</dbReference>
<evidence type="ECO:0000259" key="5">
    <source>
        <dbReference type="PROSITE" id="PS50977"/>
    </source>
</evidence>
<name>A0A344TZJ7_9ACTN</name>
<evidence type="ECO:0000256" key="3">
    <source>
        <dbReference type="ARBA" id="ARBA00023163"/>
    </source>
</evidence>
<dbReference type="Pfam" id="PF00440">
    <property type="entry name" value="TetR_N"/>
    <property type="match status" value="1"/>
</dbReference>
<dbReference type="GO" id="GO:0003677">
    <property type="term" value="F:DNA binding"/>
    <property type="evidence" value="ECO:0007669"/>
    <property type="project" value="UniProtKB-UniRule"/>
</dbReference>
<dbReference type="PANTHER" id="PTHR47752:SF1">
    <property type="entry name" value="HTH-TYPE TRANSCRIPTIONAL REPRESSOR FABR"/>
    <property type="match status" value="1"/>
</dbReference>
<dbReference type="OrthoDB" id="3173376at2"/>
<dbReference type="PANTHER" id="PTHR47752">
    <property type="entry name" value="HTH-TYPE TRANSCRIPTIONAL REPRESSOR FABR"/>
    <property type="match status" value="1"/>
</dbReference>
<dbReference type="SUPFAM" id="SSF46689">
    <property type="entry name" value="Homeodomain-like"/>
    <property type="match status" value="1"/>
</dbReference>
<feature type="domain" description="HTH tetR-type" evidence="5">
    <location>
        <begin position="29"/>
        <end position="89"/>
    </location>
</feature>
<dbReference type="InterPro" id="IPR050692">
    <property type="entry name" value="HTH_transcr_repressor_FabR"/>
</dbReference>
<dbReference type="InterPro" id="IPR036271">
    <property type="entry name" value="Tet_transcr_reg_TetR-rel_C_sf"/>
</dbReference>
<dbReference type="AlphaFoldDB" id="A0A344TZJ7"/>
<evidence type="ECO:0000256" key="4">
    <source>
        <dbReference type="PROSITE-ProRule" id="PRU00335"/>
    </source>
</evidence>
<gene>
    <name evidence="6" type="ORF">C0216_11915</name>
</gene>
<protein>
    <submittedName>
        <fullName evidence="6">TetR family transcriptional regulator</fullName>
    </submittedName>
</protein>
<dbReference type="InterPro" id="IPR025996">
    <property type="entry name" value="MT1864/Rv1816-like_C"/>
</dbReference>
<sequence length="230" mass="24857">MFTLYTPARRERYTMAKGRPVETRPYHHGDLRAALVDAGLKLAREGGSAALGLRSVTRAVGVTPNAAYRHFADHQALVLAVAAEAQDKLARAMLDRMEALRATAGPDPVAQSVRNLHGVGLGYIEFALSEPGWFEIAILTPDDSRAGAPPATLADRVAPPYRLLVDALDTMVEAGAMTPERRVNAEWVCWSSVHGFADLAARGPLAWQDRATIDRLAAHVVDTTVRVLMG</sequence>
<accession>A0A344TZJ7</accession>
<evidence type="ECO:0000256" key="2">
    <source>
        <dbReference type="ARBA" id="ARBA00023125"/>
    </source>
</evidence>
<feature type="DNA-binding region" description="H-T-H motif" evidence="4">
    <location>
        <begin position="52"/>
        <end position="71"/>
    </location>
</feature>
<keyword evidence="3" id="KW-0804">Transcription</keyword>
<reference evidence="6 7" key="1">
    <citation type="submission" date="2018-01" db="EMBL/GenBank/DDBJ databases">
        <title>Draft genome Sequence of streptomyces globosus LZH-48.</title>
        <authorList>
            <person name="Ran K."/>
            <person name="Li Z."/>
            <person name="Wei S."/>
            <person name="Dong R."/>
        </authorList>
    </citation>
    <scope>NUCLEOTIDE SEQUENCE [LARGE SCALE GENOMIC DNA]</scope>
    <source>
        <strain evidence="6 7">LZH-48</strain>
    </source>
</reference>
<dbReference type="KEGG" id="sgz:C0216_11915"/>
<dbReference type="PROSITE" id="PS50977">
    <property type="entry name" value="HTH_TETR_2"/>
    <property type="match status" value="1"/>
</dbReference>
<evidence type="ECO:0000313" key="6">
    <source>
        <dbReference type="EMBL" id="AXE24068.1"/>
    </source>
</evidence>
<organism evidence="6 7">
    <name type="scientific">Streptomyces globosus</name>
    <dbReference type="NCBI Taxonomy" id="68209"/>
    <lineage>
        <taxon>Bacteria</taxon>
        <taxon>Bacillati</taxon>
        <taxon>Actinomycetota</taxon>
        <taxon>Actinomycetes</taxon>
        <taxon>Kitasatosporales</taxon>
        <taxon>Streptomycetaceae</taxon>
        <taxon>Streptomyces</taxon>
    </lineage>
</organism>
<keyword evidence="2 4" id="KW-0238">DNA-binding</keyword>
<keyword evidence="1" id="KW-0805">Transcription regulation</keyword>
<proteinExistence type="predicted"/>
<evidence type="ECO:0000313" key="7">
    <source>
        <dbReference type="Proteomes" id="UP000252004"/>
    </source>
</evidence>
<dbReference type="InterPro" id="IPR009057">
    <property type="entry name" value="Homeodomain-like_sf"/>
</dbReference>
<dbReference type="Gene3D" id="1.10.357.10">
    <property type="entry name" value="Tetracycline Repressor, domain 2"/>
    <property type="match status" value="1"/>
</dbReference>
<keyword evidence="7" id="KW-1185">Reference proteome</keyword>
<dbReference type="Pfam" id="PF13305">
    <property type="entry name" value="TetR_C_33"/>
    <property type="match status" value="1"/>
</dbReference>
<evidence type="ECO:0000256" key="1">
    <source>
        <dbReference type="ARBA" id="ARBA00023015"/>
    </source>
</evidence>
<dbReference type="EMBL" id="CP030862">
    <property type="protein sequence ID" value="AXE24068.1"/>
    <property type="molecule type" value="Genomic_DNA"/>
</dbReference>
<dbReference type="SUPFAM" id="SSF48498">
    <property type="entry name" value="Tetracyclin repressor-like, C-terminal domain"/>
    <property type="match status" value="1"/>
</dbReference>
<dbReference type="InterPro" id="IPR001647">
    <property type="entry name" value="HTH_TetR"/>
</dbReference>